<dbReference type="GO" id="GO:0006508">
    <property type="term" value="P:proteolysis"/>
    <property type="evidence" value="ECO:0007669"/>
    <property type="project" value="InterPro"/>
</dbReference>
<dbReference type="Pfam" id="PF00656">
    <property type="entry name" value="Peptidase_C14"/>
    <property type="match status" value="1"/>
</dbReference>
<comment type="similarity">
    <text evidence="1">Belongs to the peptidase C14A family.</text>
</comment>
<reference evidence="4" key="1">
    <citation type="submission" date="2021-12" db="EMBL/GenBank/DDBJ databases">
        <authorList>
            <person name="King R."/>
        </authorList>
    </citation>
    <scope>NUCLEOTIDE SEQUENCE</scope>
</reference>
<feature type="region of interest" description="Disordered" evidence="2">
    <location>
        <begin position="302"/>
        <end position="401"/>
    </location>
</feature>
<dbReference type="InterPro" id="IPR011600">
    <property type="entry name" value="Pept_C14_caspase"/>
</dbReference>
<dbReference type="EMBL" id="OV121132">
    <property type="protein sequence ID" value="CAH0546105.1"/>
    <property type="molecule type" value="Genomic_DNA"/>
</dbReference>
<feature type="compositionally biased region" description="Basic and acidic residues" evidence="2">
    <location>
        <begin position="302"/>
        <end position="331"/>
    </location>
</feature>
<evidence type="ECO:0000256" key="1">
    <source>
        <dbReference type="ARBA" id="ARBA00010134"/>
    </source>
</evidence>
<dbReference type="SMART" id="SM00115">
    <property type="entry name" value="CASc"/>
    <property type="match status" value="1"/>
</dbReference>
<name>A0A9P0F8U6_BRAAE</name>
<organism evidence="4 5">
    <name type="scientific">Brassicogethes aeneus</name>
    <name type="common">Rape pollen beetle</name>
    <name type="synonym">Meligethes aeneus</name>
    <dbReference type="NCBI Taxonomy" id="1431903"/>
    <lineage>
        <taxon>Eukaryota</taxon>
        <taxon>Metazoa</taxon>
        <taxon>Ecdysozoa</taxon>
        <taxon>Arthropoda</taxon>
        <taxon>Hexapoda</taxon>
        <taxon>Insecta</taxon>
        <taxon>Pterygota</taxon>
        <taxon>Neoptera</taxon>
        <taxon>Endopterygota</taxon>
        <taxon>Coleoptera</taxon>
        <taxon>Polyphaga</taxon>
        <taxon>Cucujiformia</taxon>
        <taxon>Nitidulidae</taxon>
        <taxon>Meligethinae</taxon>
        <taxon>Brassicogethes</taxon>
    </lineage>
</organism>
<feature type="compositionally biased region" description="Polar residues" evidence="2">
    <location>
        <begin position="332"/>
        <end position="344"/>
    </location>
</feature>
<dbReference type="InterPro" id="IPR015917">
    <property type="entry name" value="Pept_C14A"/>
</dbReference>
<sequence length="401" mass="46239">MLCSELSTASKMAEKRYSYIDEEIDIKPSTELIPDEYEHKLNEKIDVHLFRSFTYDGQANLIETLKSIDLNLEENIHDVKDEETLEKKLTNIKEECQNKDGIMLIFNFYWEEKGKIHFKGSDYDVTKIWQQFTTKNCPSLKNKPKIFIFALEYKDTGTDGASHFTKTMDDTYDTPSEADILIVYSAAIHGYAKDFLENLSYNIKEYGKSEDLLTLVAITDMSPRPVCISTLTRKFYTTVNSERGHQLYINESAADILHALENIHGRIAELEGINYNFLIGQEEIKKKDKRKFSFRNFIGSSSKKEEKKDRNKEKIKEGKIANHDAPTKDTRNGQPSIEPNSMPGTSKKDKLEEENIQGQAIKNRRASNEPRKRLPSVNSDFPKKIPDRKLSDCKAKPPPWK</sequence>
<dbReference type="GO" id="GO:0004197">
    <property type="term" value="F:cysteine-type endopeptidase activity"/>
    <property type="evidence" value="ECO:0007669"/>
    <property type="project" value="InterPro"/>
</dbReference>
<dbReference type="AlphaFoldDB" id="A0A9P0F8U6"/>
<keyword evidence="5" id="KW-1185">Reference proteome</keyword>
<evidence type="ECO:0000256" key="2">
    <source>
        <dbReference type="SAM" id="MobiDB-lite"/>
    </source>
</evidence>
<evidence type="ECO:0000313" key="5">
    <source>
        <dbReference type="Proteomes" id="UP001154078"/>
    </source>
</evidence>
<evidence type="ECO:0000259" key="3">
    <source>
        <dbReference type="PROSITE" id="PS50208"/>
    </source>
</evidence>
<dbReference type="OrthoDB" id="6097640at2759"/>
<dbReference type="PROSITE" id="PS50208">
    <property type="entry name" value="CASPASE_P20"/>
    <property type="match status" value="1"/>
</dbReference>
<gene>
    <name evidence="4" type="ORF">MELIAE_LOCUS349</name>
</gene>
<feature type="domain" description="Caspase family p20" evidence="3">
    <location>
        <begin position="69"/>
        <end position="149"/>
    </location>
</feature>
<dbReference type="InterPro" id="IPR029030">
    <property type="entry name" value="Caspase-like_dom_sf"/>
</dbReference>
<dbReference type="SUPFAM" id="SSF52129">
    <property type="entry name" value="Caspase-like"/>
    <property type="match status" value="1"/>
</dbReference>
<accession>A0A9P0F8U6</accession>
<dbReference type="Gene3D" id="3.40.50.1460">
    <property type="match status" value="1"/>
</dbReference>
<dbReference type="Proteomes" id="UP001154078">
    <property type="component" value="Chromosome 1"/>
</dbReference>
<dbReference type="InterPro" id="IPR001309">
    <property type="entry name" value="Pept_C14_p20"/>
</dbReference>
<proteinExistence type="inferred from homology"/>
<protein>
    <recommendedName>
        <fullName evidence="3">Caspase family p20 domain-containing protein</fullName>
    </recommendedName>
</protein>
<evidence type="ECO:0000313" key="4">
    <source>
        <dbReference type="EMBL" id="CAH0546105.1"/>
    </source>
</evidence>
<feature type="compositionally biased region" description="Basic and acidic residues" evidence="2">
    <location>
        <begin position="381"/>
        <end position="395"/>
    </location>
</feature>